<feature type="compositionally biased region" description="Basic and acidic residues" evidence="1">
    <location>
        <begin position="339"/>
        <end position="350"/>
    </location>
</feature>
<keyword evidence="3" id="KW-1185">Reference proteome</keyword>
<organism evidence="2 3">
    <name type="scientific">Prorocentrum cordatum</name>
    <dbReference type="NCBI Taxonomy" id="2364126"/>
    <lineage>
        <taxon>Eukaryota</taxon>
        <taxon>Sar</taxon>
        <taxon>Alveolata</taxon>
        <taxon>Dinophyceae</taxon>
        <taxon>Prorocentrales</taxon>
        <taxon>Prorocentraceae</taxon>
        <taxon>Prorocentrum</taxon>
    </lineage>
</organism>
<evidence type="ECO:0000313" key="3">
    <source>
        <dbReference type="Proteomes" id="UP001189429"/>
    </source>
</evidence>
<accession>A0ABN9PBG5</accession>
<sequence length="515" mass="56381">MATLPVGVEVVDAWYGSPTDASRRVNVTGMVRKQYRSGNLTVYALNELYGNVDPWKTKVLEVRFAHLPKVRAPAPRESPRGVTVLAQIGDPRYWEDLRSCMVNVSQAVQGAGEGFQIFLAFPDDVPGGHMESILGDARAQFGKQSVRSLVGEDRGADVGLYLRQLRVLGAEDPADHFDIFLKVHSESDRLHRRARLGDLCGSAAKVREIRRAMRDADDLGMVGPANEVLQYPRRTKDFAAWGEADIKGMLRAWRTMQPCVPFDVPLHRARVVAGSSFWSRQDAVLHQIILQAVDELLASMPLEYQVSTAGQTSRALERLIPTMVAAVRGLRVLGSDELPELRGEQARSADAEGLDDFEEPPTTPPRLPTTASPALRPQSATAPHRGRRPTTSRSLAPPSGTRPLWPATRPTRPKTRGPGTRRPGTWPRTTPPRGRPSRSEGAARRRSGESERRSRAPRGARARSLPGAAPSCPQPGPRRRASTDGAQAGRGCRGPTLLGERLGCTQRRPRHASSG</sequence>
<comment type="caution">
    <text evidence="2">The sequence shown here is derived from an EMBL/GenBank/DDBJ whole genome shotgun (WGS) entry which is preliminary data.</text>
</comment>
<proteinExistence type="predicted"/>
<feature type="compositionally biased region" description="Low complexity" evidence="1">
    <location>
        <begin position="416"/>
        <end position="428"/>
    </location>
</feature>
<gene>
    <name evidence="2" type="ORF">PCOR1329_LOCUS513</name>
</gene>
<protein>
    <submittedName>
        <fullName evidence="2">Uncharacterized protein</fullName>
    </submittedName>
</protein>
<dbReference type="EMBL" id="CAUYUJ010000112">
    <property type="protein sequence ID" value="CAK0788692.1"/>
    <property type="molecule type" value="Genomic_DNA"/>
</dbReference>
<name>A0ABN9PBG5_9DINO</name>
<feature type="compositionally biased region" description="Low complexity" evidence="1">
    <location>
        <begin position="462"/>
        <end position="471"/>
    </location>
</feature>
<feature type="compositionally biased region" description="Basic and acidic residues" evidence="1">
    <location>
        <begin position="437"/>
        <end position="454"/>
    </location>
</feature>
<reference evidence="2" key="1">
    <citation type="submission" date="2023-10" db="EMBL/GenBank/DDBJ databases">
        <authorList>
            <person name="Chen Y."/>
            <person name="Shah S."/>
            <person name="Dougan E. K."/>
            <person name="Thang M."/>
            <person name="Chan C."/>
        </authorList>
    </citation>
    <scope>NUCLEOTIDE SEQUENCE [LARGE SCALE GENOMIC DNA]</scope>
</reference>
<evidence type="ECO:0000313" key="2">
    <source>
        <dbReference type="EMBL" id="CAK0788692.1"/>
    </source>
</evidence>
<feature type="region of interest" description="Disordered" evidence="1">
    <location>
        <begin position="339"/>
        <end position="515"/>
    </location>
</feature>
<evidence type="ECO:0000256" key="1">
    <source>
        <dbReference type="SAM" id="MobiDB-lite"/>
    </source>
</evidence>
<dbReference type="Proteomes" id="UP001189429">
    <property type="component" value="Unassembled WGS sequence"/>
</dbReference>
<feature type="non-terminal residue" evidence="2">
    <location>
        <position position="515"/>
    </location>
</feature>